<name>A0ABU8ZL20_9BIFI</name>
<organism evidence="2 3">
    <name type="scientific">Bifidobacterium favimelis</name>
    <dbReference type="NCBI Taxonomy" id="3122979"/>
    <lineage>
        <taxon>Bacteria</taxon>
        <taxon>Bacillati</taxon>
        <taxon>Actinomycetota</taxon>
        <taxon>Actinomycetes</taxon>
        <taxon>Bifidobacteriales</taxon>
        <taxon>Bifidobacteriaceae</taxon>
        <taxon>Bifidobacterium</taxon>
    </lineage>
</organism>
<sequence length="358" mass="40186">MPSARRTRLIEPDDPALQYMGRIDWDDPKGPVWVFPYTQVRFRFTGTSLGLKVINRRQNGPSHLGVIIDGVQTSLPIDHDGVPVELRAAGDLPDIQHEAVIFKRQDGQHYLTLLGIEVDRGAGVTPPETPLPSRRMEVFGDSVSCGERNEASCYLGREDPPADLTPYSNSWYSYAAMTARNLNAQLHDISQGGASLLDGIGWFNGPDYLGMESIWDKVEYNPALGRVKTWDPKAYDPQVIVVALGQNDSHPADFMADDYEGVQARLWRTRYVEFIHTLFGLHPRAHIILTTTILIHDLSWDRAIDQVCREVGDERVSHFLYSRNGSATPGHPRVAEHREMADELTAYIRSLGEGIWNA</sequence>
<dbReference type="InterPro" id="IPR036514">
    <property type="entry name" value="SGNH_hydro_sf"/>
</dbReference>
<dbReference type="Pfam" id="PF17996">
    <property type="entry name" value="CE2_N"/>
    <property type="match status" value="1"/>
</dbReference>
<proteinExistence type="predicted"/>
<dbReference type="RefSeq" id="WP_340468489.1">
    <property type="nucleotide sequence ID" value="NZ_JBANBB010000001.1"/>
</dbReference>
<evidence type="ECO:0000259" key="1">
    <source>
        <dbReference type="Pfam" id="PF17996"/>
    </source>
</evidence>
<dbReference type="Gene3D" id="2.60.120.260">
    <property type="entry name" value="Galactose-binding domain-like"/>
    <property type="match status" value="1"/>
</dbReference>
<reference evidence="2 3" key="1">
    <citation type="submission" date="2024-02" db="EMBL/GenBank/DDBJ databases">
        <title>Bifidobacterium honeyensis sp. nov., isolated from the comb honey.</title>
        <authorList>
            <person name="Liu W."/>
            <person name="Li Y."/>
        </authorList>
    </citation>
    <scope>NUCLEOTIDE SEQUENCE [LARGE SCALE GENOMIC DNA]</scope>
    <source>
        <strain evidence="2 3">IMAU50988</strain>
    </source>
</reference>
<accession>A0ABU8ZL20</accession>
<comment type="caution">
    <text evidence="2">The sequence shown here is derived from an EMBL/GenBank/DDBJ whole genome shotgun (WGS) entry which is preliminary data.</text>
</comment>
<keyword evidence="3" id="KW-1185">Reference proteome</keyword>
<evidence type="ECO:0000313" key="3">
    <source>
        <dbReference type="Proteomes" id="UP001373159"/>
    </source>
</evidence>
<dbReference type="InterPro" id="IPR052762">
    <property type="entry name" value="PCW_deacetylase/CE"/>
</dbReference>
<evidence type="ECO:0000313" key="2">
    <source>
        <dbReference type="EMBL" id="MEK0305938.1"/>
    </source>
</evidence>
<gene>
    <name evidence="2" type="ORF">V8P97_00375</name>
</gene>
<dbReference type="PANTHER" id="PTHR37834">
    <property type="entry name" value="GDSL-LIKE LIPASE/ACYLHYDROLASE DOMAIN PROTEIN (AFU_ORTHOLOGUE AFUA_2G00620)"/>
    <property type="match status" value="1"/>
</dbReference>
<dbReference type="EMBL" id="JBANBB010000001">
    <property type="protein sequence ID" value="MEK0305938.1"/>
    <property type="molecule type" value="Genomic_DNA"/>
</dbReference>
<feature type="domain" description="Carbohydrate esterase 2 N-terminal" evidence="1">
    <location>
        <begin position="19"/>
        <end position="127"/>
    </location>
</feature>
<dbReference type="Gene3D" id="3.40.50.1110">
    <property type="entry name" value="SGNH hydrolase"/>
    <property type="match status" value="1"/>
</dbReference>
<dbReference type="Proteomes" id="UP001373159">
    <property type="component" value="Unassembled WGS sequence"/>
</dbReference>
<dbReference type="PANTHER" id="PTHR37834:SF2">
    <property type="entry name" value="ESTERASE, SGNH HYDROLASE-TYPE"/>
    <property type="match status" value="1"/>
</dbReference>
<dbReference type="SUPFAM" id="SSF52266">
    <property type="entry name" value="SGNH hydrolase"/>
    <property type="match status" value="1"/>
</dbReference>
<dbReference type="InterPro" id="IPR040794">
    <property type="entry name" value="CE2_N"/>
</dbReference>
<protein>
    <submittedName>
        <fullName evidence="2">Electron transporter RnfD</fullName>
    </submittedName>
</protein>